<dbReference type="InterPro" id="IPR052795">
    <property type="entry name" value="RREB1"/>
</dbReference>
<keyword evidence="1" id="KW-0479">Metal-binding</keyword>
<dbReference type="PROSITE" id="PS50157">
    <property type="entry name" value="ZINC_FINGER_C2H2_2"/>
    <property type="match status" value="4"/>
</dbReference>
<dbReference type="GO" id="GO:0005634">
    <property type="term" value="C:nucleus"/>
    <property type="evidence" value="ECO:0007669"/>
    <property type="project" value="TreeGrafter"/>
</dbReference>
<evidence type="ECO:0000313" key="5">
    <source>
        <dbReference type="Proteomes" id="UP000472264"/>
    </source>
</evidence>
<dbReference type="Proteomes" id="UP000472264">
    <property type="component" value="Chromosome 20"/>
</dbReference>
<feature type="region of interest" description="Disordered" evidence="2">
    <location>
        <begin position="84"/>
        <end position="155"/>
    </location>
</feature>
<reference evidence="4" key="2">
    <citation type="submission" date="2025-08" db="UniProtKB">
        <authorList>
            <consortium name="Ensembl"/>
        </authorList>
    </citation>
    <scope>IDENTIFICATION</scope>
</reference>
<feature type="region of interest" description="Disordered" evidence="2">
    <location>
        <begin position="229"/>
        <end position="268"/>
    </location>
</feature>
<dbReference type="InterPro" id="IPR036236">
    <property type="entry name" value="Znf_C2H2_sf"/>
</dbReference>
<dbReference type="AlphaFoldDB" id="A0A665VHJ3"/>
<dbReference type="GO" id="GO:0001228">
    <property type="term" value="F:DNA-binding transcription activator activity, RNA polymerase II-specific"/>
    <property type="evidence" value="ECO:0007669"/>
    <property type="project" value="TreeGrafter"/>
</dbReference>
<feature type="compositionally biased region" description="Low complexity" evidence="2">
    <location>
        <begin position="1"/>
        <end position="10"/>
    </location>
</feature>
<dbReference type="SUPFAM" id="SSF57667">
    <property type="entry name" value="beta-beta-alpha zinc fingers"/>
    <property type="match status" value="2"/>
</dbReference>
<dbReference type="Pfam" id="PF00096">
    <property type="entry name" value="zf-C2H2"/>
    <property type="match status" value="3"/>
</dbReference>
<feature type="region of interest" description="Disordered" evidence="2">
    <location>
        <begin position="350"/>
        <end position="439"/>
    </location>
</feature>
<dbReference type="InterPro" id="IPR013087">
    <property type="entry name" value="Znf_C2H2_type"/>
</dbReference>
<dbReference type="PANTHER" id="PTHR46451">
    <property type="entry name" value="RAS-RESPONSIVE ELEMENT-BINDING PROTEIN 1"/>
    <property type="match status" value="1"/>
</dbReference>
<dbReference type="FunFam" id="3.30.160.60:FF:001778">
    <property type="entry name" value="ras-responsive element-binding protein 1 isoform X1"/>
    <property type="match status" value="1"/>
</dbReference>
<evidence type="ECO:0000256" key="2">
    <source>
        <dbReference type="SAM" id="MobiDB-lite"/>
    </source>
</evidence>
<dbReference type="Pfam" id="PF13912">
    <property type="entry name" value="zf-C2H2_6"/>
    <property type="match status" value="1"/>
</dbReference>
<feature type="region of interest" description="Disordered" evidence="2">
    <location>
        <begin position="500"/>
        <end position="637"/>
    </location>
</feature>
<dbReference type="Gene3D" id="3.30.160.60">
    <property type="entry name" value="Classic Zinc Finger"/>
    <property type="match status" value="3"/>
</dbReference>
<protein>
    <submittedName>
        <fullName evidence="4">Ras responsive element binding protein 1a</fullName>
    </submittedName>
</protein>
<accession>A0A665VHJ3</accession>
<feature type="region of interest" description="Disordered" evidence="2">
    <location>
        <begin position="1"/>
        <end position="63"/>
    </location>
</feature>
<feature type="domain" description="C2H2-type" evidence="3">
    <location>
        <begin position="330"/>
        <end position="357"/>
    </location>
</feature>
<feature type="compositionally biased region" description="Acidic residues" evidence="2">
    <location>
        <begin position="409"/>
        <end position="431"/>
    </location>
</feature>
<keyword evidence="1" id="KW-0862">Zinc</keyword>
<keyword evidence="5" id="KW-1185">Reference proteome</keyword>
<dbReference type="PANTHER" id="PTHR46451:SF1">
    <property type="entry name" value="RAS-RESPONSIVE ELEMENT-BINDING PROTEIN 1"/>
    <property type="match status" value="1"/>
</dbReference>
<feature type="domain" description="C2H2-type" evidence="3">
    <location>
        <begin position="447"/>
        <end position="474"/>
    </location>
</feature>
<keyword evidence="1" id="KW-0863">Zinc-finger</keyword>
<feature type="compositionally biased region" description="Acidic residues" evidence="2">
    <location>
        <begin position="235"/>
        <end position="244"/>
    </location>
</feature>
<feature type="domain" description="C2H2-type" evidence="3">
    <location>
        <begin position="475"/>
        <end position="502"/>
    </location>
</feature>
<feature type="compositionally biased region" description="Basic and acidic residues" evidence="2">
    <location>
        <begin position="367"/>
        <end position="407"/>
    </location>
</feature>
<dbReference type="Ensembl" id="ENSENLT00000032064.1">
    <property type="protein sequence ID" value="ENSENLP00000031161.1"/>
    <property type="gene ID" value="ENSENLG00000013781.1"/>
</dbReference>
<dbReference type="PROSITE" id="PS00028">
    <property type="entry name" value="ZINC_FINGER_C2H2_1"/>
    <property type="match status" value="4"/>
</dbReference>
<organism evidence="4 5">
    <name type="scientific">Echeneis naucrates</name>
    <name type="common">Live sharksucker</name>
    <dbReference type="NCBI Taxonomy" id="173247"/>
    <lineage>
        <taxon>Eukaryota</taxon>
        <taxon>Metazoa</taxon>
        <taxon>Chordata</taxon>
        <taxon>Craniata</taxon>
        <taxon>Vertebrata</taxon>
        <taxon>Euteleostomi</taxon>
        <taxon>Actinopterygii</taxon>
        <taxon>Neopterygii</taxon>
        <taxon>Teleostei</taxon>
        <taxon>Neoteleostei</taxon>
        <taxon>Acanthomorphata</taxon>
        <taxon>Carangaria</taxon>
        <taxon>Carangiformes</taxon>
        <taxon>Echeneidae</taxon>
        <taxon>Echeneis</taxon>
    </lineage>
</organism>
<evidence type="ECO:0000259" key="3">
    <source>
        <dbReference type="PROSITE" id="PS50157"/>
    </source>
</evidence>
<reference evidence="4" key="1">
    <citation type="submission" date="2021-04" db="EMBL/GenBank/DDBJ databases">
        <authorList>
            <consortium name="Wellcome Sanger Institute Data Sharing"/>
        </authorList>
    </citation>
    <scope>NUCLEOTIDE SEQUENCE [LARGE SCALE GENOMIC DNA]</scope>
</reference>
<feature type="compositionally biased region" description="Low complexity" evidence="2">
    <location>
        <begin position="19"/>
        <end position="31"/>
    </location>
</feature>
<dbReference type="SMART" id="SM00355">
    <property type="entry name" value="ZnF_C2H2"/>
    <property type="match status" value="4"/>
</dbReference>
<dbReference type="FunFam" id="3.30.160.60:FF:001098">
    <property type="entry name" value="Ras responsive element binding protein 1"/>
    <property type="match status" value="1"/>
</dbReference>
<sequence length="665" mass="71441">NLPSPLAPASQPQPPPPLQSSQQLPPGSTLPNLNNTARAQRLKPLLPKPASSTSSSPSTALKELPPLASIAQIIHSVSGAPDLLKREAPSLEGKPQAGVSSSQANSTADAPGPSAGPETQSDDTSEGSKRSRKKPAALGGKEKAASGASIDLESSGEFASVEKMLATTDANKFSPYLQTGAADLPAVAAAAPASKGKKNAYSNSVQKMTCPFCPRVFPWASSLQRHMLTHTDQPDQQEEPETSGDPEKAPLSTSSKVTTPEHKTTTTANMGPQVLSRMKVLLNRRLLILTSVSGGEHRRRRLSQQQESGPELRLHPGRTLLIIQQPEYKHVCRVCKKSFRYATTLARHERAHLSEETPAPSPQEEMLPVKEETMENDDAKQIEEEKEEEQKKEAEPEGEDRGLKGGESDMGESGESEEEEKEKEERSDEETTEPKSLEGGRVDKRKKICNVCGKRFWSLQDLTRHMRSHTGERPYQCQTCERTFTLKHSLVRHQRIHLKRGADGSSAANDDISEDGDSCTPTPTSTCPPSENESECGSAAAGAKELDEDDMKEEGESQLDAAEEDAAGPAESSSDPELPTANAEKSELCDDSVTSQPSTQATPNQQATDTKMSSDGASKDPPPSSSCPPGNAPTEPFIQGLLEIHAKPAMEHILPNGEPPLVGVD</sequence>
<feature type="compositionally biased region" description="Acidic residues" evidence="2">
    <location>
        <begin position="546"/>
        <end position="566"/>
    </location>
</feature>
<feature type="compositionally biased region" description="Polar residues" evidence="2">
    <location>
        <begin position="592"/>
        <end position="616"/>
    </location>
</feature>
<dbReference type="FunFam" id="3.30.160.60:FF:001782">
    <property type="entry name" value="Ras-responsive element-binding protein 1a"/>
    <property type="match status" value="1"/>
</dbReference>
<dbReference type="GO" id="GO:0008270">
    <property type="term" value="F:zinc ion binding"/>
    <property type="evidence" value="ECO:0007669"/>
    <property type="project" value="UniProtKB-KW"/>
</dbReference>
<reference evidence="4" key="3">
    <citation type="submission" date="2025-09" db="UniProtKB">
        <authorList>
            <consortium name="Ensembl"/>
        </authorList>
    </citation>
    <scope>IDENTIFICATION</scope>
</reference>
<evidence type="ECO:0000256" key="1">
    <source>
        <dbReference type="PROSITE-ProRule" id="PRU00042"/>
    </source>
</evidence>
<feature type="compositionally biased region" description="Low complexity" evidence="2">
    <location>
        <begin position="567"/>
        <end position="577"/>
    </location>
</feature>
<feature type="region of interest" description="Disordered" evidence="2">
    <location>
        <begin position="294"/>
        <end position="313"/>
    </location>
</feature>
<feature type="compositionally biased region" description="Low complexity" evidence="2">
    <location>
        <begin position="518"/>
        <end position="531"/>
    </location>
</feature>
<proteinExistence type="predicted"/>
<feature type="compositionally biased region" description="Low complexity" evidence="2">
    <location>
        <begin position="42"/>
        <end position="61"/>
    </location>
</feature>
<name>A0A665VHJ3_ECHNA</name>
<feature type="compositionally biased region" description="Polar residues" evidence="2">
    <location>
        <begin position="98"/>
        <end position="108"/>
    </location>
</feature>
<feature type="domain" description="C2H2-type" evidence="3">
    <location>
        <begin position="208"/>
        <end position="235"/>
    </location>
</feature>
<evidence type="ECO:0000313" key="4">
    <source>
        <dbReference type="Ensembl" id="ENSENLP00000031161.1"/>
    </source>
</evidence>
<dbReference type="GO" id="GO:0000978">
    <property type="term" value="F:RNA polymerase II cis-regulatory region sequence-specific DNA binding"/>
    <property type="evidence" value="ECO:0007669"/>
    <property type="project" value="TreeGrafter"/>
</dbReference>